<feature type="domain" description="GFO/IDH/MocA-like oxidoreductase" evidence="4">
    <location>
        <begin position="140"/>
        <end position="245"/>
    </location>
</feature>
<dbReference type="InterPro" id="IPR036291">
    <property type="entry name" value="NAD(P)-bd_dom_sf"/>
</dbReference>
<evidence type="ECO:0000313" key="5">
    <source>
        <dbReference type="EMBL" id="TMR36758.1"/>
    </source>
</evidence>
<sequence>MRPIRMAVLGAADIARRRMLPAMASVPEIEPVVVASRDPDRAAALAGEYGLGAERSYEAVLRRDDLDAVYLPLPNALHFPWAERALEAGLHVLVEKPLTTSRDHTARLQLLAGGRGLVLMEAMMFVCHRQHEQVRALMAGLGTPLAFAAAFTVPPRPGADIRYRPDLGGGALLDTGVYPLRAAQHLLGPDLRVAAAVLRHDRALGVDVGGEALLLSPDGVTAHLEFGLDRPYRCRYEISGTAGRLLLDRAFTPPPGLAPTALLTDPAGAVTKLPLAADDQFAALLRRFARAVRAGRAPAEDVEASLAQARLLHDLREAARRVTV</sequence>
<proteinExistence type="inferred from homology"/>
<evidence type="ECO:0000259" key="4">
    <source>
        <dbReference type="Pfam" id="PF22725"/>
    </source>
</evidence>
<dbReference type="AlphaFoldDB" id="A0A5S4GUX6"/>
<dbReference type="Gene3D" id="3.40.50.720">
    <property type="entry name" value="NAD(P)-binding Rossmann-like Domain"/>
    <property type="match status" value="1"/>
</dbReference>
<dbReference type="GO" id="GO:0000166">
    <property type="term" value="F:nucleotide binding"/>
    <property type="evidence" value="ECO:0007669"/>
    <property type="project" value="InterPro"/>
</dbReference>
<dbReference type="InterPro" id="IPR000683">
    <property type="entry name" value="Gfo/Idh/MocA-like_OxRdtase_N"/>
</dbReference>
<dbReference type="SUPFAM" id="SSF51735">
    <property type="entry name" value="NAD(P)-binding Rossmann-fold domains"/>
    <property type="match status" value="1"/>
</dbReference>
<gene>
    <name evidence="5" type="ORF">ETD85_10095</name>
</gene>
<feature type="domain" description="Gfo/Idh/MocA-like oxidoreductase N-terminal" evidence="3">
    <location>
        <begin position="4"/>
        <end position="120"/>
    </location>
</feature>
<dbReference type="SUPFAM" id="SSF55347">
    <property type="entry name" value="Glyceraldehyde-3-phosphate dehydrogenase-like, C-terminal domain"/>
    <property type="match status" value="1"/>
</dbReference>
<protein>
    <submittedName>
        <fullName evidence="5">Gfo/Idh/MocA family oxidoreductase</fullName>
    </submittedName>
</protein>
<dbReference type="PANTHER" id="PTHR22604">
    <property type="entry name" value="OXIDOREDUCTASES"/>
    <property type="match status" value="1"/>
</dbReference>
<dbReference type="OrthoDB" id="9815825at2"/>
<dbReference type="Gene3D" id="3.30.360.10">
    <property type="entry name" value="Dihydrodipicolinate Reductase, domain 2"/>
    <property type="match status" value="1"/>
</dbReference>
<name>A0A5S4GUX6_9ACTN</name>
<dbReference type="Pfam" id="PF01408">
    <property type="entry name" value="GFO_IDH_MocA"/>
    <property type="match status" value="1"/>
</dbReference>
<comment type="caution">
    <text evidence="5">The sequence shown here is derived from an EMBL/GenBank/DDBJ whole genome shotgun (WGS) entry which is preliminary data.</text>
</comment>
<evidence type="ECO:0000256" key="1">
    <source>
        <dbReference type="ARBA" id="ARBA00010928"/>
    </source>
</evidence>
<dbReference type="Proteomes" id="UP000306628">
    <property type="component" value="Unassembled WGS sequence"/>
</dbReference>
<dbReference type="InterPro" id="IPR055170">
    <property type="entry name" value="GFO_IDH_MocA-like_dom"/>
</dbReference>
<evidence type="ECO:0000256" key="2">
    <source>
        <dbReference type="ARBA" id="ARBA00023002"/>
    </source>
</evidence>
<dbReference type="PANTHER" id="PTHR22604:SF105">
    <property type="entry name" value="TRANS-1,2-DIHYDROBENZENE-1,2-DIOL DEHYDROGENASE"/>
    <property type="match status" value="1"/>
</dbReference>
<evidence type="ECO:0000313" key="6">
    <source>
        <dbReference type="Proteomes" id="UP000306628"/>
    </source>
</evidence>
<reference evidence="5 6" key="1">
    <citation type="submission" date="2019-05" db="EMBL/GenBank/DDBJ databases">
        <title>Draft genome sequence of Nonomuraea zeae DSM 100528.</title>
        <authorList>
            <person name="Saricaoglu S."/>
            <person name="Isik K."/>
        </authorList>
    </citation>
    <scope>NUCLEOTIDE SEQUENCE [LARGE SCALE GENOMIC DNA]</scope>
    <source>
        <strain evidence="5 6">DSM 100528</strain>
    </source>
</reference>
<organism evidence="5 6">
    <name type="scientific">Nonomuraea zeae</name>
    <dbReference type="NCBI Taxonomy" id="1642303"/>
    <lineage>
        <taxon>Bacteria</taxon>
        <taxon>Bacillati</taxon>
        <taxon>Actinomycetota</taxon>
        <taxon>Actinomycetes</taxon>
        <taxon>Streptosporangiales</taxon>
        <taxon>Streptosporangiaceae</taxon>
        <taxon>Nonomuraea</taxon>
    </lineage>
</organism>
<accession>A0A5S4GUX6</accession>
<dbReference type="Pfam" id="PF22725">
    <property type="entry name" value="GFO_IDH_MocA_C3"/>
    <property type="match status" value="1"/>
</dbReference>
<keyword evidence="2" id="KW-0560">Oxidoreductase</keyword>
<comment type="similarity">
    <text evidence="1">Belongs to the Gfo/Idh/MocA family.</text>
</comment>
<keyword evidence="6" id="KW-1185">Reference proteome</keyword>
<dbReference type="InterPro" id="IPR050984">
    <property type="entry name" value="Gfo/Idh/MocA_domain"/>
</dbReference>
<evidence type="ECO:0000259" key="3">
    <source>
        <dbReference type="Pfam" id="PF01408"/>
    </source>
</evidence>
<dbReference type="EMBL" id="VCKX01000022">
    <property type="protein sequence ID" value="TMR36758.1"/>
    <property type="molecule type" value="Genomic_DNA"/>
</dbReference>
<dbReference type="GO" id="GO:0016491">
    <property type="term" value="F:oxidoreductase activity"/>
    <property type="evidence" value="ECO:0007669"/>
    <property type="project" value="UniProtKB-KW"/>
</dbReference>